<evidence type="ECO:0000256" key="10">
    <source>
        <dbReference type="ARBA" id="ARBA00022597"/>
    </source>
</evidence>
<dbReference type="InterPro" id="IPR013014">
    <property type="entry name" value="PTS_EIIC_2"/>
</dbReference>
<dbReference type="Pfam" id="PF02302">
    <property type="entry name" value="PTS_IIB"/>
    <property type="match status" value="1"/>
</dbReference>
<evidence type="ECO:0000256" key="2">
    <source>
        <dbReference type="ARBA" id="ARBA00004429"/>
    </source>
</evidence>
<dbReference type="Pfam" id="PF02378">
    <property type="entry name" value="PTS_EIIC"/>
    <property type="match status" value="1"/>
</dbReference>
<evidence type="ECO:0000256" key="7">
    <source>
        <dbReference type="ARBA" id="ARBA00022475"/>
    </source>
</evidence>
<feature type="transmembrane region" description="Helical" evidence="18">
    <location>
        <begin position="269"/>
        <end position="292"/>
    </location>
</feature>
<feature type="transmembrane region" description="Helical" evidence="18">
    <location>
        <begin position="129"/>
        <end position="148"/>
    </location>
</feature>
<dbReference type="PROSITE" id="PS51099">
    <property type="entry name" value="PTS_EIIB_TYPE_2"/>
    <property type="match status" value="1"/>
</dbReference>
<feature type="domain" description="PTS EIIC type-2" evidence="21">
    <location>
        <begin position="12"/>
        <end position="341"/>
    </location>
</feature>
<dbReference type="EMBL" id="JAMHKS010000071">
    <property type="protein sequence ID" value="MCU6677971.1"/>
    <property type="molecule type" value="Genomic_DNA"/>
</dbReference>
<comment type="subunit">
    <text evidence="3">Homodimer.</text>
</comment>
<dbReference type="InterPro" id="IPR050893">
    <property type="entry name" value="Sugar_PTS"/>
</dbReference>
<comment type="catalytic activity">
    <reaction evidence="1">
        <text>D-mannitol(out) + N(pros)-phospho-L-histidyl-[protein] = D-mannitol 1-phosphate(in) + L-histidyl-[protein]</text>
        <dbReference type="Rhea" id="RHEA:33363"/>
        <dbReference type="Rhea" id="RHEA-COMP:9745"/>
        <dbReference type="Rhea" id="RHEA-COMP:9746"/>
        <dbReference type="ChEBI" id="CHEBI:16899"/>
        <dbReference type="ChEBI" id="CHEBI:29979"/>
        <dbReference type="ChEBI" id="CHEBI:61381"/>
        <dbReference type="ChEBI" id="CHEBI:64837"/>
        <dbReference type="EC" id="2.7.1.197"/>
    </reaction>
</comment>
<keyword evidence="10" id="KW-0762">Sugar transport</keyword>
<reference evidence="22" key="1">
    <citation type="submission" date="2022-05" db="EMBL/GenBank/DDBJ databases">
        <title>Description of a novel species of Leclercia; Leclercia tamurae and the Proposal for a Novel Genus Silvania gen. nov. Containing Two Novel Species Silvania hatchlandensis sp. nov. and Silvania confinis sp. nov. Isolated from the Rhizosphere of Oak.</title>
        <authorList>
            <person name="Maddock D.W."/>
            <person name="Brady C.L."/>
            <person name="Denman S."/>
            <person name="Arnold D."/>
        </authorList>
    </citation>
    <scope>NUCLEOTIDE SEQUENCE</scope>
    <source>
        <strain evidence="22">H6S3</strain>
    </source>
</reference>
<evidence type="ECO:0000256" key="1">
    <source>
        <dbReference type="ARBA" id="ARBA00001655"/>
    </source>
</evidence>
<keyword evidence="13 18" id="KW-0812">Transmembrane</keyword>
<name>A0ABT2RAQ1_9ENTR</name>
<dbReference type="PROSITE" id="PS51104">
    <property type="entry name" value="PTS_EIIC_TYPE_2"/>
    <property type="match status" value="1"/>
</dbReference>
<sequence length="637" mass="67840">MSSDFKIKVQSFGRFLSNMVMPNIGAFIAWGIITALFIPTGWLPNETLAKLVGPMITYLLPLLIGYTGGRLVGGDRGGVVGAITTMGVIVGADMPMFLGAMIAGPLGGWAIKKFDVWVDGKIKSGFEMLVNNFSAGIIGMILAILAFLGIGPAVEVLSKLLAAGVNFMVAHDMLPLASIFVEPAKILFLNNAINHGIFSPLGIQQSHDLGKSIFFLIEANPGPGMGVLLAYMFFGRGSAKQSAGGAAIIHFLGGIHEIYFPYVLMNPRLILAVILGGMTGVFTLSVLGGGLVSPASPGSILAVLAMTPKGAYFANIAAICAAMAVSFVVSAILLKTSKVKEEDDIEAATRRMQDMKSQSKGVAATPLTAGDVSNDLSHVRKIIVACDAGMGSSAMGAGVLRKKVADAGLSQISVTNSAINSLPPDVDLVITHRDLTERAMRQVPQAQHISLTNFLDSGLYTSLTERLVAAQRHENNEVKVRTSLQDSFDESNSHLFRLGAENIFLGRTASHKEEAIRFAGEQLVKGGYVQPEYVEAMLEREKLTPTYLGESIAVPHGTVDAKDRVLKTGVVFCQYPAGVRFGEEEDDIARLVIGIAARNNEHIQVITSLTNALDDETVIERLANTTSVEEVLALLNK</sequence>
<feature type="domain" description="PTS EIIB type-2" evidence="20">
    <location>
        <begin position="380"/>
        <end position="475"/>
    </location>
</feature>
<dbReference type="InterPro" id="IPR029503">
    <property type="entry name" value="PTS_EIIB_mannitol"/>
</dbReference>
<evidence type="ECO:0000256" key="13">
    <source>
        <dbReference type="ARBA" id="ARBA00022692"/>
    </source>
</evidence>
<organism evidence="22 23">
    <name type="scientific">Leclercia tamurae</name>
    <dbReference type="NCBI Taxonomy" id="2926467"/>
    <lineage>
        <taxon>Bacteria</taxon>
        <taxon>Pseudomonadati</taxon>
        <taxon>Pseudomonadota</taxon>
        <taxon>Gammaproteobacteria</taxon>
        <taxon>Enterobacterales</taxon>
        <taxon>Enterobacteriaceae</taxon>
        <taxon>Leclercia</taxon>
    </lineage>
</organism>
<dbReference type="InterPro" id="IPR004718">
    <property type="entry name" value="PTS_IIC_mtl"/>
</dbReference>
<dbReference type="CDD" id="cd05567">
    <property type="entry name" value="PTS_IIB_mannitol"/>
    <property type="match status" value="1"/>
</dbReference>
<dbReference type="InterPro" id="IPR003501">
    <property type="entry name" value="PTS_EIIB_2/3"/>
</dbReference>
<dbReference type="NCBIfam" id="TIGR00851">
    <property type="entry name" value="mtlA"/>
    <property type="match status" value="1"/>
</dbReference>
<comment type="subcellular location">
    <subcellularLocation>
        <location evidence="2">Cell inner membrane</location>
        <topology evidence="2">Multi-pass membrane protein</topology>
    </subcellularLocation>
</comment>
<feature type="transmembrane region" description="Helical" evidence="18">
    <location>
        <begin position="79"/>
        <end position="109"/>
    </location>
</feature>
<keyword evidence="14" id="KW-0418">Kinase</keyword>
<evidence type="ECO:0000256" key="8">
    <source>
        <dbReference type="ARBA" id="ARBA00022519"/>
    </source>
</evidence>
<evidence type="ECO:0000256" key="17">
    <source>
        <dbReference type="ARBA" id="ARBA00030684"/>
    </source>
</evidence>
<feature type="domain" description="PTS EIIA type-2" evidence="19">
    <location>
        <begin position="496"/>
        <end position="637"/>
    </location>
</feature>
<dbReference type="CDD" id="cd00211">
    <property type="entry name" value="PTS_IIA_fru"/>
    <property type="match status" value="1"/>
</dbReference>
<keyword evidence="6" id="KW-0813">Transport</keyword>
<keyword evidence="16 18" id="KW-0472">Membrane</keyword>
<keyword evidence="15 18" id="KW-1133">Transmembrane helix</keyword>
<dbReference type="EC" id="2.7.1.197" evidence="4"/>
<feature type="transmembrane region" description="Helical" evidence="18">
    <location>
        <begin position="20"/>
        <end position="42"/>
    </location>
</feature>
<feature type="transmembrane region" description="Helical" evidence="18">
    <location>
        <begin position="312"/>
        <end position="334"/>
    </location>
</feature>
<dbReference type="InterPro" id="IPR036095">
    <property type="entry name" value="PTS_EIIB-like_sf"/>
</dbReference>
<dbReference type="Gene3D" id="3.40.930.10">
    <property type="entry name" value="Mannitol-specific EII, Chain A"/>
    <property type="match status" value="1"/>
</dbReference>
<evidence type="ECO:0000256" key="3">
    <source>
        <dbReference type="ARBA" id="ARBA00011738"/>
    </source>
</evidence>
<dbReference type="Proteomes" id="UP001062027">
    <property type="component" value="Unassembled WGS sequence"/>
</dbReference>
<evidence type="ECO:0000256" key="14">
    <source>
        <dbReference type="ARBA" id="ARBA00022777"/>
    </source>
</evidence>
<proteinExistence type="predicted"/>
<protein>
    <recommendedName>
        <fullName evidence="5">PTS system mannitol-specific EIICBA component</fullName>
        <ecNumber evidence="4">2.7.1.197</ecNumber>
    </recommendedName>
    <alternativeName>
        <fullName evidence="17">EIICBA-Mtl</fullName>
    </alternativeName>
</protein>
<evidence type="ECO:0000256" key="4">
    <source>
        <dbReference type="ARBA" id="ARBA00011909"/>
    </source>
</evidence>
<feature type="transmembrane region" description="Helical" evidence="18">
    <location>
        <begin position="48"/>
        <end position="67"/>
    </location>
</feature>
<evidence type="ECO:0000259" key="21">
    <source>
        <dbReference type="PROSITE" id="PS51104"/>
    </source>
</evidence>
<keyword evidence="8" id="KW-0997">Cell inner membrane</keyword>
<dbReference type="Pfam" id="PF00359">
    <property type="entry name" value="PTS_EIIA_2"/>
    <property type="match status" value="1"/>
</dbReference>
<keyword evidence="7" id="KW-1003">Cell membrane</keyword>
<comment type="caution">
    <text evidence="22">The sequence shown here is derived from an EMBL/GenBank/DDBJ whole genome shotgun (WGS) entry which is preliminary data.</text>
</comment>
<dbReference type="RefSeq" id="WP_262662299.1">
    <property type="nucleotide sequence ID" value="NZ_JAMHKS010000071.1"/>
</dbReference>
<evidence type="ECO:0000256" key="18">
    <source>
        <dbReference type="SAM" id="Phobius"/>
    </source>
</evidence>
<dbReference type="SUPFAM" id="SSF55804">
    <property type="entry name" value="Phoshotransferase/anion transport protein"/>
    <property type="match status" value="1"/>
</dbReference>
<gene>
    <name evidence="22" type="ORF">M8318_09830</name>
</gene>
<evidence type="ECO:0000259" key="19">
    <source>
        <dbReference type="PROSITE" id="PS51094"/>
    </source>
</evidence>
<evidence type="ECO:0000313" key="22">
    <source>
        <dbReference type="EMBL" id="MCU6677971.1"/>
    </source>
</evidence>
<evidence type="ECO:0000256" key="6">
    <source>
        <dbReference type="ARBA" id="ARBA00022448"/>
    </source>
</evidence>
<dbReference type="InterPro" id="IPR013011">
    <property type="entry name" value="PTS_EIIB_2"/>
</dbReference>
<dbReference type="InterPro" id="IPR016152">
    <property type="entry name" value="PTrfase/Anion_transptr"/>
</dbReference>
<keyword evidence="23" id="KW-1185">Reference proteome</keyword>
<evidence type="ECO:0000256" key="9">
    <source>
        <dbReference type="ARBA" id="ARBA00022553"/>
    </source>
</evidence>
<dbReference type="PANTHER" id="PTHR30181">
    <property type="entry name" value="MANNITOL PERMEASE IIC COMPONENT"/>
    <property type="match status" value="1"/>
</dbReference>
<dbReference type="SUPFAM" id="SSF52794">
    <property type="entry name" value="PTS system IIB component-like"/>
    <property type="match status" value="1"/>
</dbReference>
<feature type="transmembrane region" description="Helical" evidence="18">
    <location>
        <begin position="213"/>
        <end position="234"/>
    </location>
</feature>
<evidence type="ECO:0000256" key="12">
    <source>
        <dbReference type="ARBA" id="ARBA00022683"/>
    </source>
</evidence>
<evidence type="ECO:0000256" key="15">
    <source>
        <dbReference type="ARBA" id="ARBA00022989"/>
    </source>
</evidence>
<dbReference type="PANTHER" id="PTHR30181:SF2">
    <property type="entry name" value="PTS SYSTEM MANNITOL-SPECIFIC EIICBA COMPONENT"/>
    <property type="match status" value="1"/>
</dbReference>
<dbReference type="PROSITE" id="PS51094">
    <property type="entry name" value="PTS_EIIA_TYPE_2"/>
    <property type="match status" value="1"/>
</dbReference>
<evidence type="ECO:0000313" key="23">
    <source>
        <dbReference type="Proteomes" id="UP001062027"/>
    </source>
</evidence>
<evidence type="ECO:0000259" key="20">
    <source>
        <dbReference type="PROSITE" id="PS51099"/>
    </source>
</evidence>
<evidence type="ECO:0000256" key="16">
    <source>
        <dbReference type="ARBA" id="ARBA00023136"/>
    </source>
</evidence>
<dbReference type="InterPro" id="IPR002178">
    <property type="entry name" value="PTS_EIIA_type-2_dom"/>
</dbReference>
<keyword evidence="9" id="KW-0597">Phosphoprotein</keyword>
<keyword evidence="12" id="KW-0598">Phosphotransferase system</keyword>
<dbReference type="PROSITE" id="PS00372">
    <property type="entry name" value="PTS_EIIA_TYPE_2_HIS"/>
    <property type="match status" value="1"/>
</dbReference>
<evidence type="ECO:0000256" key="5">
    <source>
        <dbReference type="ARBA" id="ARBA00015039"/>
    </source>
</evidence>
<dbReference type="NCBIfam" id="NF011663">
    <property type="entry name" value="PRK15083.1"/>
    <property type="match status" value="1"/>
</dbReference>
<keyword evidence="11" id="KW-0808">Transferase</keyword>
<dbReference type="Gene3D" id="3.40.50.2300">
    <property type="match status" value="1"/>
</dbReference>
<evidence type="ECO:0000256" key="11">
    <source>
        <dbReference type="ARBA" id="ARBA00022679"/>
    </source>
</evidence>
<accession>A0ABT2RAQ1</accession>
<dbReference type="InterPro" id="IPR003352">
    <property type="entry name" value="PTS_EIIC"/>
</dbReference>